<evidence type="ECO:0000259" key="2">
    <source>
        <dbReference type="Pfam" id="PF03184"/>
    </source>
</evidence>
<dbReference type="AlphaFoldDB" id="A0A8K0CW75"/>
<dbReference type="Proteomes" id="UP000801492">
    <property type="component" value="Unassembled WGS sequence"/>
</dbReference>
<accession>A0A8K0CW75</accession>
<evidence type="ECO:0000313" key="3">
    <source>
        <dbReference type="EMBL" id="KAF2891888.1"/>
    </source>
</evidence>
<dbReference type="GO" id="GO:0003676">
    <property type="term" value="F:nucleic acid binding"/>
    <property type="evidence" value="ECO:0007669"/>
    <property type="project" value="InterPro"/>
</dbReference>
<dbReference type="EMBL" id="VTPC01020662">
    <property type="protein sequence ID" value="KAF2891888.1"/>
    <property type="molecule type" value="Genomic_DNA"/>
</dbReference>
<evidence type="ECO:0000256" key="1">
    <source>
        <dbReference type="SAM" id="MobiDB-lite"/>
    </source>
</evidence>
<feature type="compositionally biased region" description="Basic and acidic residues" evidence="1">
    <location>
        <begin position="374"/>
        <end position="424"/>
    </location>
</feature>
<protein>
    <recommendedName>
        <fullName evidence="2">DDE-1 domain-containing protein</fullName>
    </recommendedName>
</protein>
<sequence length="435" mass="49935">MPKEVVKSVPQGWGVGHSDSGWMKKEIFYEYVANVFYPSIVNAKVDFLVLLFVDGHKTHLDIKLSDLCSNLQIILVVLYPNATRILQPADVSAFKPLKTGWQKGLAEWRRENPEKDVTKETSAPIFQCVLEKSINPKITVNGFRACGLNPWNPDAINYSKCLGKNPSNKIKQENTVINGALTHEKFFQIVGPNKINEFKKIDNIKENENEDFMKLYQIRKNFNEGGKQKHKNEDRGSISEEILNIEAMELFIDDVHIEYIDECTETNENASLENKSLNLSTICEINIILDQTTKIVDINDQIPSYAGNEVTLEKSKQNEVVLPKVVFEEGAITVNRGLSNYILYPKTPERKGKQNTTERLPIVLTSSGWKQIQRDKEERKIKEEQEKEERKALRINKKQEREELLKNRQQTKTKETETETEKAKLTNLVTVPEKS</sequence>
<gene>
    <name evidence="3" type="ORF">ILUMI_14285</name>
</gene>
<proteinExistence type="predicted"/>
<name>A0A8K0CW75_IGNLU</name>
<feature type="domain" description="DDE-1" evidence="2">
    <location>
        <begin position="15"/>
        <end position="118"/>
    </location>
</feature>
<evidence type="ECO:0000313" key="4">
    <source>
        <dbReference type="Proteomes" id="UP000801492"/>
    </source>
</evidence>
<dbReference type="InterPro" id="IPR004875">
    <property type="entry name" value="DDE_SF_endonuclease_dom"/>
</dbReference>
<dbReference type="OrthoDB" id="6773793at2759"/>
<dbReference type="Pfam" id="PF03184">
    <property type="entry name" value="DDE_1"/>
    <property type="match status" value="1"/>
</dbReference>
<organism evidence="3 4">
    <name type="scientific">Ignelater luminosus</name>
    <name type="common">Cucubano</name>
    <name type="synonym">Pyrophorus luminosus</name>
    <dbReference type="NCBI Taxonomy" id="2038154"/>
    <lineage>
        <taxon>Eukaryota</taxon>
        <taxon>Metazoa</taxon>
        <taxon>Ecdysozoa</taxon>
        <taxon>Arthropoda</taxon>
        <taxon>Hexapoda</taxon>
        <taxon>Insecta</taxon>
        <taxon>Pterygota</taxon>
        <taxon>Neoptera</taxon>
        <taxon>Endopterygota</taxon>
        <taxon>Coleoptera</taxon>
        <taxon>Polyphaga</taxon>
        <taxon>Elateriformia</taxon>
        <taxon>Elateroidea</taxon>
        <taxon>Elateridae</taxon>
        <taxon>Agrypninae</taxon>
        <taxon>Pyrophorini</taxon>
        <taxon>Ignelater</taxon>
    </lineage>
</organism>
<comment type="caution">
    <text evidence="3">The sequence shown here is derived from an EMBL/GenBank/DDBJ whole genome shotgun (WGS) entry which is preliminary data.</text>
</comment>
<keyword evidence="4" id="KW-1185">Reference proteome</keyword>
<reference evidence="3" key="1">
    <citation type="submission" date="2019-08" db="EMBL/GenBank/DDBJ databases">
        <title>The genome of the North American firefly Photinus pyralis.</title>
        <authorList>
            <consortium name="Photinus pyralis genome working group"/>
            <person name="Fallon T.R."/>
            <person name="Sander Lower S.E."/>
            <person name="Weng J.-K."/>
        </authorList>
    </citation>
    <scope>NUCLEOTIDE SEQUENCE</scope>
    <source>
        <strain evidence="3">TRF0915ILg1</strain>
        <tissue evidence="3">Whole body</tissue>
    </source>
</reference>
<feature type="region of interest" description="Disordered" evidence="1">
    <location>
        <begin position="374"/>
        <end position="435"/>
    </location>
</feature>